<evidence type="ECO:0000313" key="1">
    <source>
        <dbReference type="EMBL" id="OAQ32052.1"/>
    </source>
</evidence>
<evidence type="ECO:0008006" key="3">
    <source>
        <dbReference type="Google" id="ProtNLM"/>
    </source>
</evidence>
<evidence type="ECO:0000313" key="2">
    <source>
        <dbReference type="Proteomes" id="UP000078512"/>
    </source>
</evidence>
<keyword evidence="2" id="KW-1185">Reference proteome</keyword>
<dbReference type="AlphaFoldDB" id="A0A197K336"/>
<sequence length="582" mass="66737">MTQQPERVHPLELIGAFLDDDYKNIPTLKACSLVNHEWHRHFAPFLWWRIIDDFDKVLLRLYKTKFAPTLPFVDPEARLEPEFLAVVENFIAKVDDPTIPMAIHIRRRTHIKTRCLMSFIILGYLCKPVKAIEFAFHMPPKFEIYNASLGYMVAPENVRMSEDYWSTEQRIESIITVLENSPFLEILYLSDPCLSPKGIPYQWRQLALPPPAVTEWSLTGSAEVASEPPRWPKLHAATFEETKFDRHYLKTILYNAPRLRTLHLNCIKFLNMQGNTRPRRILPNPTTLAQRNRDFYCSDDSTYPYAGIETLSMLTLRGISPHEQLAFALGLPSLKSFSFTQDPKLDSVHLPYKPGFAHLTSLTLWGNFNHEVLIRAASRLEHLHLTNPTVVDDDLFKTICKHSDTLETVFIQSRTATVDEGPGPHRILSTCHRLLEFTLLLPRFNCCPEMFRDHPWVCSGLQKLLVVPDCNTTGSIFTPLQAQTAFFQKIASTLTELKSLSFGGGTGSFGFKPHKGLMLLTPLKELEVLDLKSYSLGSTAELTVEHAKMVVSEWPNLRAITGLYHYMCREFVNYVQEHRPEV</sequence>
<dbReference type="OrthoDB" id="2376074at2759"/>
<dbReference type="EMBL" id="KV442027">
    <property type="protein sequence ID" value="OAQ32052.1"/>
    <property type="molecule type" value="Genomic_DNA"/>
</dbReference>
<organism evidence="1 2">
    <name type="scientific">Linnemannia elongata AG-77</name>
    <dbReference type="NCBI Taxonomy" id="1314771"/>
    <lineage>
        <taxon>Eukaryota</taxon>
        <taxon>Fungi</taxon>
        <taxon>Fungi incertae sedis</taxon>
        <taxon>Mucoromycota</taxon>
        <taxon>Mortierellomycotina</taxon>
        <taxon>Mortierellomycetes</taxon>
        <taxon>Mortierellales</taxon>
        <taxon>Mortierellaceae</taxon>
        <taxon>Linnemannia</taxon>
    </lineage>
</organism>
<dbReference type="Gene3D" id="3.80.10.10">
    <property type="entry name" value="Ribonuclease Inhibitor"/>
    <property type="match status" value="1"/>
</dbReference>
<name>A0A197K336_9FUNG</name>
<dbReference type="SUPFAM" id="SSF52047">
    <property type="entry name" value="RNI-like"/>
    <property type="match status" value="1"/>
</dbReference>
<proteinExistence type="predicted"/>
<dbReference type="Proteomes" id="UP000078512">
    <property type="component" value="Unassembled WGS sequence"/>
</dbReference>
<reference evidence="1 2" key="1">
    <citation type="submission" date="2016-05" db="EMBL/GenBank/DDBJ databases">
        <title>Genome sequencing reveals origins of a unique bacterial endosymbiosis in the earliest lineages of terrestrial Fungi.</title>
        <authorList>
            <consortium name="DOE Joint Genome Institute"/>
            <person name="Uehling J."/>
            <person name="Gryganskyi A."/>
            <person name="Hameed K."/>
            <person name="Tschaplinski T."/>
            <person name="Misztal P."/>
            <person name="Wu S."/>
            <person name="Desiro A."/>
            <person name="Vande Pol N."/>
            <person name="Du Z.-Y."/>
            <person name="Zienkiewicz A."/>
            <person name="Zienkiewicz K."/>
            <person name="Morin E."/>
            <person name="Tisserant E."/>
            <person name="Splivallo R."/>
            <person name="Hainaut M."/>
            <person name="Henrissat B."/>
            <person name="Ohm R."/>
            <person name="Kuo A."/>
            <person name="Yan J."/>
            <person name="Lipzen A."/>
            <person name="Nolan M."/>
            <person name="Labutti K."/>
            <person name="Barry K."/>
            <person name="Goldstein A."/>
            <person name="Labbe J."/>
            <person name="Schadt C."/>
            <person name="Tuskan G."/>
            <person name="Grigoriev I."/>
            <person name="Martin F."/>
            <person name="Vilgalys R."/>
            <person name="Bonito G."/>
        </authorList>
    </citation>
    <scope>NUCLEOTIDE SEQUENCE [LARGE SCALE GENOMIC DNA]</scope>
    <source>
        <strain evidence="1 2">AG-77</strain>
    </source>
</reference>
<dbReference type="InterPro" id="IPR032675">
    <property type="entry name" value="LRR_dom_sf"/>
</dbReference>
<protein>
    <recommendedName>
        <fullName evidence="3">F-box domain-containing protein</fullName>
    </recommendedName>
</protein>
<accession>A0A197K336</accession>
<gene>
    <name evidence="1" type="ORF">K457DRAFT_345170</name>
</gene>